<protein>
    <recommendedName>
        <fullName evidence="1">DH domain-containing protein</fullName>
    </recommendedName>
</protein>
<accession>A0A060Z8N8</accession>
<dbReference type="Gene3D" id="1.20.900.10">
    <property type="entry name" value="Dbl homology (DH) domain"/>
    <property type="match status" value="1"/>
</dbReference>
<proteinExistence type="predicted"/>
<feature type="domain" description="DH" evidence="1">
    <location>
        <begin position="13"/>
        <end position="76"/>
    </location>
</feature>
<dbReference type="SUPFAM" id="SSF48065">
    <property type="entry name" value="DBL homology domain (DH-domain)"/>
    <property type="match status" value="1"/>
</dbReference>
<dbReference type="PANTHER" id="PTHR46026:SF2">
    <property type="entry name" value="RHO GUANINE NUCLEOTIDE EXCHANGE FACTOR 6"/>
    <property type="match status" value="1"/>
</dbReference>
<dbReference type="GO" id="GO:0005737">
    <property type="term" value="C:cytoplasm"/>
    <property type="evidence" value="ECO:0007669"/>
    <property type="project" value="TreeGrafter"/>
</dbReference>
<dbReference type="STRING" id="8022.A0A060Z8N8"/>
<dbReference type="AlphaFoldDB" id="A0A060Z8N8"/>
<dbReference type="InterPro" id="IPR035899">
    <property type="entry name" value="DBL_dom_sf"/>
</dbReference>
<dbReference type="GO" id="GO:0030027">
    <property type="term" value="C:lamellipodium"/>
    <property type="evidence" value="ECO:0007669"/>
    <property type="project" value="TreeGrafter"/>
</dbReference>
<dbReference type="Pfam" id="PF00621">
    <property type="entry name" value="RhoGEF"/>
    <property type="match status" value="1"/>
</dbReference>
<dbReference type="Proteomes" id="UP000193380">
    <property type="component" value="Unassembled WGS sequence"/>
</dbReference>
<evidence type="ECO:0000313" key="2">
    <source>
        <dbReference type="EMBL" id="CDR00396.1"/>
    </source>
</evidence>
<dbReference type="EMBL" id="FR956604">
    <property type="protein sequence ID" value="CDR00396.1"/>
    <property type="molecule type" value="Genomic_DNA"/>
</dbReference>
<dbReference type="InterPro" id="IPR000219">
    <property type="entry name" value="DH_dom"/>
</dbReference>
<name>A0A060Z8N8_ONCMY</name>
<dbReference type="GO" id="GO:0005085">
    <property type="term" value="F:guanyl-nucleotide exchange factor activity"/>
    <property type="evidence" value="ECO:0007669"/>
    <property type="project" value="InterPro"/>
</dbReference>
<organism evidence="2 3">
    <name type="scientific">Oncorhynchus mykiss</name>
    <name type="common">Rainbow trout</name>
    <name type="synonym">Salmo gairdneri</name>
    <dbReference type="NCBI Taxonomy" id="8022"/>
    <lineage>
        <taxon>Eukaryota</taxon>
        <taxon>Metazoa</taxon>
        <taxon>Chordata</taxon>
        <taxon>Craniata</taxon>
        <taxon>Vertebrata</taxon>
        <taxon>Euteleostomi</taxon>
        <taxon>Actinopterygii</taxon>
        <taxon>Neopterygii</taxon>
        <taxon>Teleostei</taxon>
        <taxon>Protacanthopterygii</taxon>
        <taxon>Salmoniformes</taxon>
        <taxon>Salmonidae</taxon>
        <taxon>Salmoninae</taxon>
        <taxon>Oncorhynchus</taxon>
    </lineage>
</organism>
<dbReference type="GO" id="GO:0030032">
    <property type="term" value="P:lamellipodium assembly"/>
    <property type="evidence" value="ECO:0007669"/>
    <property type="project" value="TreeGrafter"/>
</dbReference>
<evidence type="ECO:0000259" key="1">
    <source>
        <dbReference type="Pfam" id="PF00621"/>
    </source>
</evidence>
<gene>
    <name evidence="2" type="ORF">GSONMT00002273001</name>
</gene>
<dbReference type="PANTHER" id="PTHR46026">
    <property type="entry name" value="RHO-TYPE GUANINE NUCLEOTIDE EXCHANGE FACTOR, ISOFORM F"/>
    <property type="match status" value="1"/>
</dbReference>
<dbReference type="PaxDb" id="8022-A0A060Z8N8"/>
<reference evidence="2" key="2">
    <citation type="submission" date="2014-03" db="EMBL/GenBank/DDBJ databases">
        <authorList>
            <person name="Genoscope - CEA"/>
        </authorList>
    </citation>
    <scope>NUCLEOTIDE SEQUENCE</scope>
</reference>
<evidence type="ECO:0000313" key="3">
    <source>
        <dbReference type="Proteomes" id="UP000193380"/>
    </source>
</evidence>
<sequence>MFSVVLSVTDSGILGANLEEILTFQQGLVLALEECTKVPESQQRVAACYLNLIGQIRMLYLSYCSSHPSAVCVLTDHRSGLIGVSVLHYINLNFIHISLNSTVSITMQGKWHVFVDNFGISWCFSFTH</sequence>
<reference evidence="2" key="1">
    <citation type="journal article" date="2014" name="Nat. Commun.">
        <title>The rainbow trout genome provides novel insights into evolution after whole-genome duplication in vertebrates.</title>
        <authorList>
            <person name="Berthelot C."/>
            <person name="Brunet F."/>
            <person name="Chalopin D."/>
            <person name="Juanchich A."/>
            <person name="Bernard M."/>
            <person name="Noel B."/>
            <person name="Bento P."/>
            <person name="Da Silva C."/>
            <person name="Labadie K."/>
            <person name="Alberti A."/>
            <person name="Aury J.M."/>
            <person name="Louis A."/>
            <person name="Dehais P."/>
            <person name="Bardou P."/>
            <person name="Montfort J."/>
            <person name="Klopp C."/>
            <person name="Cabau C."/>
            <person name="Gaspin C."/>
            <person name="Thorgaard G.H."/>
            <person name="Boussaha M."/>
            <person name="Quillet E."/>
            <person name="Guyomard R."/>
            <person name="Galiana D."/>
            <person name="Bobe J."/>
            <person name="Volff J.N."/>
            <person name="Genet C."/>
            <person name="Wincker P."/>
            <person name="Jaillon O."/>
            <person name="Roest Crollius H."/>
            <person name="Guiguen Y."/>
        </authorList>
    </citation>
    <scope>NUCLEOTIDE SEQUENCE [LARGE SCALE GENOMIC DNA]</scope>
</reference>